<dbReference type="InParanoid" id="C3Z398"/>
<evidence type="ECO:0000259" key="3">
    <source>
        <dbReference type="Pfam" id="PF12902"/>
    </source>
</evidence>
<dbReference type="Pfam" id="PF12902">
    <property type="entry name" value="Ferritin-like"/>
    <property type="match status" value="1"/>
</dbReference>
<dbReference type="Gene3D" id="1.20.1260.10">
    <property type="match status" value="1"/>
</dbReference>
<dbReference type="EMBL" id="GG666576">
    <property type="protein sequence ID" value="EEN52942.1"/>
    <property type="molecule type" value="Genomic_DNA"/>
</dbReference>
<sequence length="734" mass="82219">MKLSPAVAVMLLTVFMAETDADHHYEHNHYSKPNSPREGEEDNNAGSDSTTAGKLVDLDPDDQEQSQIWGLVLGVDGFFKGDFVPRSFNHMQRDCEGPGCLESDLASSGVFLSTLQNVKWMNGPPASKSDFIHQVTLLRCMPGFQLYVKLNVHTMTVDSKSPDFPYGLVVGTIYAVVSENPLPYGPYKRMLWAKEGMDGRGHGHVPFYVDIRTKQVVLDFANSVKFDIKGTLVNSPPGERLYLLQHNETIQGCELLDNNAYNLGEIKLGNNDRFQRTAGIVDISVQDTEDDTWKGYFPSPSANIFKTIGSTPLSVIRQKAPDECEQVFAERQDGLFVEAIDNRVMRKEPNIEWNVTFRTFEFGRSAEGILIQTNLTSPKDDSKSAIDIVSTQPSGKNGISTITFRSSNPGEPRRKQQLDGQVYKYDIIAKKGESGTKFQVRDLLVSVLLYSEYTFIRGEVTWYEDVYPIFQQYANLYPVMKPIIDLASYEDVSKKSKLLKSALNLPETNPNHMPVTRDLSPQKREMILSWLDDPDPSTNLRKVGTTTHTVEELKRALQLALQIELATIPPYLSALFSIKDGNNRKVAAIIRSVVIEEMKHMSLVSNLLNAIGGSPVLNHSSVVPSYPAPLPGGANPGLVVTLARCSLNQIETVFKGIERPTCKLADTDVAQYLRTHRKRLLNYTHGEPLEKHTWDEIDRRCRQAMTRPQTIGAIYIHQILCPMDHETIIVSQAP</sequence>
<feature type="chain" id="PRO_5002936350" description="Iminophenyl-pyruvate dimer synthase domain-containing protein" evidence="2">
    <location>
        <begin position="22"/>
        <end position="734"/>
    </location>
</feature>
<feature type="signal peptide" evidence="2">
    <location>
        <begin position="1"/>
        <end position="21"/>
    </location>
</feature>
<evidence type="ECO:0000313" key="4">
    <source>
        <dbReference type="EMBL" id="EEN52942.1"/>
    </source>
</evidence>
<evidence type="ECO:0000256" key="1">
    <source>
        <dbReference type="SAM" id="MobiDB-lite"/>
    </source>
</evidence>
<protein>
    <recommendedName>
        <fullName evidence="3">Iminophenyl-pyruvate dimer synthase domain-containing protein</fullName>
    </recommendedName>
</protein>
<dbReference type="AlphaFoldDB" id="C3Z398"/>
<feature type="region of interest" description="Disordered" evidence="1">
    <location>
        <begin position="26"/>
        <end position="59"/>
    </location>
</feature>
<keyword evidence="2" id="KW-0732">Signal</keyword>
<gene>
    <name evidence="4" type="ORF">BRAFLDRAFT_76430</name>
</gene>
<evidence type="ECO:0000256" key="2">
    <source>
        <dbReference type="SAM" id="SignalP"/>
    </source>
</evidence>
<dbReference type="InterPro" id="IPR026820">
    <property type="entry name" value="VioB/RebD_dom"/>
</dbReference>
<dbReference type="CDD" id="cd00657">
    <property type="entry name" value="Ferritin_like"/>
    <property type="match status" value="1"/>
</dbReference>
<name>C3Z398_BRAFL</name>
<dbReference type="PANTHER" id="PTHR34400">
    <property type="match status" value="1"/>
</dbReference>
<dbReference type="PANTHER" id="PTHR34400:SF4">
    <property type="entry name" value="MEMBRANE PROTEIN"/>
    <property type="match status" value="1"/>
</dbReference>
<accession>C3Z398</accession>
<dbReference type="InterPro" id="IPR009078">
    <property type="entry name" value="Ferritin-like_SF"/>
</dbReference>
<feature type="domain" description="Iminophenyl-pyruvate dimer synthase" evidence="3">
    <location>
        <begin position="557"/>
        <end position="715"/>
    </location>
</feature>
<proteinExistence type="predicted"/>
<dbReference type="eggNOG" id="ENOG502SHW3">
    <property type="taxonomic scope" value="Eukaryota"/>
</dbReference>
<organism>
    <name type="scientific">Branchiostoma floridae</name>
    <name type="common">Florida lancelet</name>
    <name type="synonym">Amphioxus</name>
    <dbReference type="NCBI Taxonomy" id="7739"/>
    <lineage>
        <taxon>Eukaryota</taxon>
        <taxon>Metazoa</taxon>
        <taxon>Chordata</taxon>
        <taxon>Cephalochordata</taxon>
        <taxon>Leptocardii</taxon>
        <taxon>Amphioxiformes</taxon>
        <taxon>Branchiostomatidae</taxon>
        <taxon>Branchiostoma</taxon>
    </lineage>
</organism>
<reference evidence="4" key="1">
    <citation type="journal article" date="2008" name="Nature">
        <title>The amphioxus genome and the evolution of the chordate karyotype.</title>
        <authorList>
            <consortium name="US DOE Joint Genome Institute (JGI-PGF)"/>
            <person name="Putnam N.H."/>
            <person name="Butts T."/>
            <person name="Ferrier D.E.K."/>
            <person name="Furlong R.F."/>
            <person name="Hellsten U."/>
            <person name="Kawashima T."/>
            <person name="Robinson-Rechavi M."/>
            <person name="Shoguchi E."/>
            <person name="Terry A."/>
            <person name="Yu J.-K."/>
            <person name="Benito-Gutierrez E.L."/>
            <person name="Dubchak I."/>
            <person name="Garcia-Fernandez J."/>
            <person name="Gibson-Brown J.J."/>
            <person name="Grigoriev I.V."/>
            <person name="Horton A.C."/>
            <person name="de Jong P.J."/>
            <person name="Jurka J."/>
            <person name="Kapitonov V.V."/>
            <person name="Kohara Y."/>
            <person name="Kuroki Y."/>
            <person name="Lindquist E."/>
            <person name="Lucas S."/>
            <person name="Osoegawa K."/>
            <person name="Pennacchio L.A."/>
            <person name="Salamov A.A."/>
            <person name="Satou Y."/>
            <person name="Sauka-Spengler T."/>
            <person name="Schmutz J."/>
            <person name="Shin-I T."/>
            <person name="Toyoda A."/>
            <person name="Bronner-Fraser M."/>
            <person name="Fujiyama A."/>
            <person name="Holland L.Z."/>
            <person name="Holland P.W.H."/>
            <person name="Satoh N."/>
            <person name="Rokhsar D.S."/>
        </authorList>
    </citation>
    <scope>NUCLEOTIDE SEQUENCE [LARGE SCALE GENOMIC DNA]</scope>
    <source>
        <strain evidence="4">S238N-H82</strain>
        <tissue evidence="4">Testes</tissue>
    </source>
</reference>
<dbReference type="InterPro" id="IPR012347">
    <property type="entry name" value="Ferritin-like"/>
</dbReference>
<dbReference type="SUPFAM" id="SSF47240">
    <property type="entry name" value="Ferritin-like"/>
    <property type="match status" value="1"/>
</dbReference>